<reference evidence="2" key="1">
    <citation type="submission" date="2022-02" db="EMBL/GenBank/DDBJ databases">
        <authorList>
            <person name="Bastian A.M."/>
            <person name="Blankespoor M.J."/>
            <person name="Fynaardt G.K."/>
            <person name="Gilmeister S.A."/>
            <person name="Hurley E."/>
            <person name="Jones M."/>
            <person name="McKenney E.J."/>
            <person name="Olguin A.N."/>
            <person name="Rens M.N."/>
            <person name="Sterk A.E."/>
            <person name="Swart S.M."/>
            <person name="Thurm C.L."/>
            <person name="Trevino A."/>
            <person name="VanEgdom A."/>
            <person name="Veach M.C."/>
            <person name="Pavich L.R."/>
            <person name="Tolsma S."/>
            <person name="Garlena R.A."/>
            <person name="Russell D.A."/>
            <person name="Jacobs-Sera D."/>
            <person name="Hatfull G.F."/>
        </authorList>
    </citation>
    <scope>NUCLEOTIDE SEQUENCE</scope>
</reference>
<feature type="region of interest" description="Disordered" evidence="1">
    <location>
        <begin position="90"/>
        <end position="151"/>
    </location>
</feature>
<dbReference type="RefSeq" id="YP_010842545.1">
    <property type="nucleotide sequence ID" value="NC_079142.1"/>
</dbReference>
<feature type="compositionally biased region" description="Basic residues" evidence="1">
    <location>
        <begin position="130"/>
        <end position="140"/>
    </location>
</feature>
<keyword evidence="3" id="KW-1185">Reference proteome</keyword>
<dbReference type="GeneID" id="80559340"/>
<evidence type="ECO:0000313" key="3">
    <source>
        <dbReference type="Proteomes" id="UP000831266"/>
    </source>
</evidence>
<proteinExistence type="predicted"/>
<organism evidence="2 3">
    <name type="scientific">Gordonia phage Santhid</name>
    <dbReference type="NCBI Taxonomy" id="2927281"/>
    <lineage>
        <taxon>Viruses</taxon>
        <taxon>Duplodnaviria</taxon>
        <taxon>Heunggongvirae</taxon>
        <taxon>Uroviricota</taxon>
        <taxon>Caudoviricetes</taxon>
        <taxon>Santhisvirus</taxon>
        <taxon>Santhisvirus santhid</taxon>
    </lineage>
</organism>
<sequence>MLSPGAGRASSSSEEGTPMAASKLRVYYLTINGRRASVQLSDDDARRRGLTVPGDDVAEVDTNAAIGDVTGVDPEAHDILVGVAAGAVDTELSTGDGDQPEGGDVTDDQADQSKSDAVADDKAEPEKSTTTRKGRGRPSNKARTPQNKATE</sequence>
<evidence type="ECO:0000256" key="1">
    <source>
        <dbReference type="SAM" id="MobiDB-lite"/>
    </source>
</evidence>
<name>A0AAE9KCY4_9CAUD</name>
<feature type="compositionally biased region" description="Polar residues" evidence="1">
    <location>
        <begin position="141"/>
        <end position="151"/>
    </location>
</feature>
<dbReference type="KEGG" id="vg:80559340"/>
<feature type="compositionally biased region" description="Basic and acidic residues" evidence="1">
    <location>
        <begin position="111"/>
        <end position="129"/>
    </location>
</feature>
<gene>
    <name evidence="2" type="primary">7</name>
    <name evidence="2" type="ORF">SEA_SANTHID_7</name>
</gene>
<accession>A0AAE9KCY4</accession>
<dbReference type="EMBL" id="OM818327">
    <property type="protein sequence ID" value="UOK18003.1"/>
    <property type="molecule type" value="Genomic_DNA"/>
</dbReference>
<feature type="region of interest" description="Disordered" evidence="1">
    <location>
        <begin position="1"/>
        <end position="20"/>
    </location>
</feature>
<protein>
    <submittedName>
        <fullName evidence="2">Uncharacterized protein</fullName>
    </submittedName>
</protein>
<dbReference type="Proteomes" id="UP000831266">
    <property type="component" value="Segment"/>
</dbReference>
<feature type="compositionally biased region" description="Acidic residues" evidence="1">
    <location>
        <begin position="98"/>
        <end position="110"/>
    </location>
</feature>
<evidence type="ECO:0000313" key="2">
    <source>
        <dbReference type="EMBL" id="UOK18003.1"/>
    </source>
</evidence>